<comment type="caution">
    <text evidence="2">The sequence shown here is derived from an EMBL/GenBank/DDBJ whole genome shotgun (WGS) entry which is preliminary data.</text>
</comment>
<dbReference type="SUPFAM" id="SSF54427">
    <property type="entry name" value="NTF2-like"/>
    <property type="match status" value="1"/>
</dbReference>
<dbReference type="AlphaFoldDB" id="A0A9Q3M934"/>
<dbReference type="RefSeq" id="WP_207240927.1">
    <property type="nucleotide sequence ID" value="NZ_CP071454.1"/>
</dbReference>
<name>A0A9Q3M934_9HYPH</name>
<dbReference type="Pfam" id="PF07858">
    <property type="entry name" value="LEH"/>
    <property type="match status" value="1"/>
</dbReference>
<gene>
    <name evidence="2" type="ORF">HJB63_07725</name>
</gene>
<dbReference type="Gene3D" id="3.10.450.50">
    <property type="match status" value="1"/>
</dbReference>
<proteinExistence type="predicted"/>
<protein>
    <submittedName>
        <fullName evidence="2">SnoaL-like domain-containing protein</fullName>
    </submittedName>
</protein>
<dbReference type="InterPro" id="IPR013100">
    <property type="entry name" value="LEH"/>
</dbReference>
<organism evidence="2 3">
    <name type="scientific">Rhizobium lentis</name>
    <dbReference type="NCBI Taxonomy" id="1138194"/>
    <lineage>
        <taxon>Bacteria</taxon>
        <taxon>Pseudomonadati</taxon>
        <taxon>Pseudomonadota</taxon>
        <taxon>Alphaproteobacteria</taxon>
        <taxon>Hyphomicrobiales</taxon>
        <taxon>Rhizobiaceae</taxon>
        <taxon>Rhizobium/Agrobacterium group</taxon>
        <taxon>Rhizobium</taxon>
    </lineage>
</organism>
<evidence type="ECO:0000313" key="2">
    <source>
        <dbReference type="EMBL" id="MBX5022465.1"/>
    </source>
</evidence>
<sequence>MSTDPIKTALTFFGHWNTGHIDEAIAMLSEEVLYDNVPFPNIIGRENVRKFHRDFGIGTTFTVDWTVTQIAAAGNVVLNERLDVFLHEGGGKIILPVMGTLTVVEGAITVWRDYFDPSDFDRQLALIGK</sequence>
<feature type="domain" description="Limonene-1,2-epoxide hydrolase" evidence="1">
    <location>
        <begin position="4"/>
        <end position="120"/>
    </location>
</feature>
<evidence type="ECO:0000259" key="1">
    <source>
        <dbReference type="Pfam" id="PF07858"/>
    </source>
</evidence>
<accession>A0A9Q3M934</accession>
<dbReference type="EMBL" id="JABDYC010000002">
    <property type="protein sequence ID" value="MBX5022465.1"/>
    <property type="molecule type" value="Genomic_DNA"/>
</dbReference>
<dbReference type="Proteomes" id="UP000749740">
    <property type="component" value="Unassembled WGS sequence"/>
</dbReference>
<reference evidence="2" key="1">
    <citation type="submission" date="2020-04" db="EMBL/GenBank/DDBJ databases">
        <title>Global-level population genomics: horizontal gene transfer, symbiosis and evolution in Rhizobia.</title>
        <authorList>
            <person name="Gai Y."/>
        </authorList>
    </citation>
    <scope>NUCLEOTIDE SEQUENCE</scope>
    <source>
        <strain evidence="2">BLR57</strain>
    </source>
</reference>
<dbReference type="GeneID" id="66140763"/>
<evidence type="ECO:0000313" key="3">
    <source>
        <dbReference type="Proteomes" id="UP000749740"/>
    </source>
</evidence>
<dbReference type="InterPro" id="IPR032710">
    <property type="entry name" value="NTF2-like_dom_sf"/>
</dbReference>